<protein>
    <recommendedName>
        <fullName evidence="4 8">Sucrose-6-phosphate hydrolase</fullName>
        <ecNumber evidence="3 8">3.2.1.26</ecNumber>
    </recommendedName>
    <alternativeName>
        <fullName evidence="7 9">Invertase</fullName>
    </alternativeName>
</protein>
<dbReference type="OrthoDB" id="9759709at2"/>
<dbReference type="SUPFAM" id="SSF75005">
    <property type="entry name" value="Arabinanase/levansucrase/invertase"/>
    <property type="match status" value="1"/>
</dbReference>
<evidence type="ECO:0000256" key="2">
    <source>
        <dbReference type="ARBA" id="ARBA00009902"/>
    </source>
</evidence>
<keyword evidence="6 8" id="KW-0326">Glycosidase</keyword>
<dbReference type="NCBIfam" id="TIGR01322">
    <property type="entry name" value="scrB_fam"/>
    <property type="match status" value="1"/>
</dbReference>
<evidence type="ECO:0000256" key="3">
    <source>
        <dbReference type="ARBA" id="ARBA00012758"/>
    </source>
</evidence>
<sequence length="485" mass="54842">MEWTREQRYLPYEKWSALTLLKLQSQAAKSKYQLHYHIHPTSGLLNDPNGFSYYNGQWHVFYQSYPFGAVHGLKSWVHLVSDDLVTWTNLGQAVLPDTKLDSHGAYSGSARQIGDKLFLMYTGNVRDQNWVRTSYQIGAWMDEAGKVTKLDKPLIEAPDHVTEHFRDPQILMHNGKYYAILGAQDKKNQAGKISIWRTDKIDGQWEDLGYVDLPDMGYMIECPNLVFVDDKPVFIFCPQGLDKRITAYDDVYPNMYWIGESFDFDSGHFVTKQKAPINLDYGFDVYATQAFNAPDGNAYAISWVGLPDSSYPTDDEGWANCLSQVKKLSIKKGKLVQKPVAAMKSLRRYPESLDGDLEFDEGGQYELKLAIKKDQEGTLTLAADKNFEQGLKLSFSTGSHASLTLDRGNVGADVNVDYGTTRSLALPKNRELKLRIFVDHSLIEVFVDGGQEVLTGRFFAPAGNTYAKMSTGIDYKGSLWQLKDM</sequence>
<dbReference type="CDD" id="cd18623">
    <property type="entry name" value="GH32_ScrB-like"/>
    <property type="match status" value="1"/>
</dbReference>
<dbReference type="EC" id="3.2.1.26" evidence="3 8"/>
<dbReference type="PROSITE" id="PS00609">
    <property type="entry name" value="GLYCOSYL_HYDROL_F32"/>
    <property type="match status" value="1"/>
</dbReference>
<evidence type="ECO:0000256" key="8">
    <source>
        <dbReference type="RuleBase" id="RU362110"/>
    </source>
</evidence>
<evidence type="ECO:0000313" key="12">
    <source>
        <dbReference type="EMBL" id="MST86846.1"/>
    </source>
</evidence>
<evidence type="ECO:0000259" key="11">
    <source>
        <dbReference type="Pfam" id="PF08244"/>
    </source>
</evidence>
<keyword evidence="5 8" id="KW-0378">Hydrolase</keyword>
<accession>A0A6A8MCA9</accession>
<evidence type="ECO:0000313" key="13">
    <source>
        <dbReference type="Proteomes" id="UP000438120"/>
    </source>
</evidence>
<gene>
    <name evidence="12" type="ORF">FYJ62_04115</name>
</gene>
<reference evidence="12 13" key="1">
    <citation type="submission" date="2019-08" db="EMBL/GenBank/DDBJ databases">
        <title>In-depth cultivation of the pig gut microbiome towards novel bacterial diversity and tailored functional studies.</title>
        <authorList>
            <person name="Wylensek D."/>
            <person name="Hitch T.C.A."/>
            <person name="Clavel T."/>
        </authorList>
    </citation>
    <scope>NUCLEOTIDE SEQUENCE [LARGE SCALE GENOMIC DNA]</scope>
    <source>
        <strain evidence="12 13">Bifido-178-WT-2B</strain>
    </source>
</reference>
<comment type="similarity">
    <text evidence="2 8">Belongs to the glycosyl hydrolase 32 family.</text>
</comment>
<comment type="function">
    <text evidence="9">Enables the bacterium to metabolize sucrose as a sole carbon source.</text>
</comment>
<dbReference type="GO" id="GO:0005737">
    <property type="term" value="C:cytoplasm"/>
    <property type="evidence" value="ECO:0007669"/>
    <property type="project" value="UniProtKB-SubCell"/>
</dbReference>
<feature type="domain" description="Glycosyl hydrolase family 32 N-terminal" evidence="10">
    <location>
        <begin position="37"/>
        <end position="339"/>
    </location>
</feature>
<comment type="catalytic activity">
    <reaction evidence="8">
        <text>Hydrolysis of terminal non-reducing beta-D-fructofuranoside residues in beta-D-fructofuranosides.</text>
        <dbReference type="EC" id="3.2.1.26"/>
    </reaction>
</comment>
<dbReference type="Proteomes" id="UP000438120">
    <property type="component" value="Unassembled WGS sequence"/>
</dbReference>
<evidence type="ECO:0000256" key="1">
    <source>
        <dbReference type="ARBA" id="ARBA00004914"/>
    </source>
</evidence>
<evidence type="ECO:0000256" key="5">
    <source>
        <dbReference type="ARBA" id="ARBA00022801"/>
    </source>
</evidence>
<dbReference type="PANTHER" id="PTHR43101">
    <property type="entry name" value="BETA-FRUCTOSIDASE"/>
    <property type="match status" value="1"/>
</dbReference>
<dbReference type="InterPro" id="IPR013189">
    <property type="entry name" value="Glyco_hydro_32_C"/>
</dbReference>
<dbReference type="InterPro" id="IPR001362">
    <property type="entry name" value="Glyco_hydro_32"/>
</dbReference>
<dbReference type="InterPro" id="IPR051214">
    <property type="entry name" value="GH32_Enzymes"/>
</dbReference>
<name>A0A6A8MCA9_9LACO</name>
<dbReference type="InterPro" id="IPR023296">
    <property type="entry name" value="Glyco_hydro_beta-prop_sf"/>
</dbReference>
<organism evidence="12 13">
    <name type="scientific">Lactobacillus porci</name>
    <dbReference type="NCBI Taxonomy" id="2012477"/>
    <lineage>
        <taxon>Bacteria</taxon>
        <taxon>Bacillati</taxon>
        <taxon>Bacillota</taxon>
        <taxon>Bacilli</taxon>
        <taxon>Lactobacillales</taxon>
        <taxon>Lactobacillaceae</taxon>
        <taxon>Lactobacillus</taxon>
    </lineage>
</organism>
<dbReference type="PANTHER" id="PTHR43101:SF1">
    <property type="entry name" value="BETA-FRUCTOSIDASE"/>
    <property type="match status" value="1"/>
</dbReference>
<dbReference type="AlphaFoldDB" id="A0A6A8MCA9"/>
<keyword evidence="9" id="KW-0963">Cytoplasm</keyword>
<evidence type="ECO:0000256" key="6">
    <source>
        <dbReference type="ARBA" id="ARBA00023295"/>
    </source>
</evidence>
<dbReference type="InterPro" id="IPR018053">
    <property type="entry name" value="Glyco_hydro_32_AS"/>
</dbReference>
<dbReference type="GO" id="GO:0005985">
    <property type="term" value="P:sucrose metabolic process"/>
    <property type="evidence" value="ECO:0007669"/>
    <property type="project" value="UniProtKB-UniPathway"/>
</dbReference>
<proteinExistence type="inferred from homology"/>
<dbReference type="GO" id="GO:0004564">
    <property type="term" value="F:beta-fructofuranosidase activity"/>
    <property type="evidence" value="ECO:0007669"/>
    <property type="project" value="UniProtKB-EC"/>
</dbReference>
<dbReference type="Pfam" id="PF08244">
    <property type="entry name" value="Glyco_hydro_32C"/>
    <property type="match status" value="1"/>
</dbReference>
<keyword evidence="9" id="KW-0119">Carbohydrate metabolism</keyword>
<comment type="subcellular location">
    <subcellularLocation>
        <location evidence="9">Cytoplasm</location>
    </subcellularLocation>
</comment>
<dbReference type="InterPro" id="IPR013148">
    <property type="entry name" value="Glyco_hydro_32_N"/>
</dbReference>
<dbReference type="RefSeq" id="WP_154548020.1">
    <property type="nucleotide sequence ID" value="NZ_VUMX01000008.1"/>
</dbReference>
<feature type="domain" description="Glycosyl hydrolase family 32 C-terminal" evidence="11">
    <location>
        <begin position="356"/>
        <end position="467"/>
    </location>
</feature>
<keyword evidence="13" id="KW-1185">Reference proteome</keyword>
<dbReference type="EMBL" id="VUMX01000008">
    <property type="protein sequence ID" value="MST86846.1"/>
    <property type="molecule type" value="Genomic_DNA"/>
</dbReference>
<dbReference type="Pfam" id="PF00251">
    <property type="entry name" value="Glyco_hydro_32N"/>
    <property type="match status" value="1"/>
</dbReference>
<dbReference type="UniPathway" id="UPA00238"/>
<evidence type="ECO:0000256" key="7">
    <source>
        <dbReference type="ARBA" id="ARBA00033367"/>
    </source>
</evidence>
<dbReference type="Gene3D" id="2.115.10.20">
    <property type="entry name" value="Glycosyl hydrolase domain, family 43"/>
    <property type="match status" value="1"/>
</dbReference>
<evidence type="ECO:0000259" key="10">
    <source>
        <dbReference type="Pfam" id="PF00251"/>
    </source>
</evidence>
<dbReference type="InterPro" id="IPR006232">
    <property type="entry name" value="Suc6P_hydrolase"/>
</dbReference>
<dbReference type="SUPFAM" id="SSF49899">
    <property type="entry name" value="Concanavalin A-like lectins/glucanases"/>
    <property type="match status" value="1"/>
</dbReference>
<comment type="caution">
    <text evidence="12">The sequence shown here is derived from an EMBL/GenBank/DDBJ whole genome shotgun (WGS) entry which is preliminary data.</text>
</comment>
<dbReference type="SMART" id="SM00640">
    <property type="entry name" value="Glyco_32"/>
    <property type="match status" value="1"/>
</dbReference>
<evidence type="ECO:0000256" key="9">
    <source>
        <dbReference type="RuleBase" id="RU365015"/>
    </source>
</evidence>
<evidence type="ECO:0000256" key="4">
    <source>
        <dbReference type="ARBA" id="ARBA00019623"/>
    </source>
</evidence>
<dbReference type="InterPro" id="IPR013320">
    <property type="entry name" value="ConA-like_dom_sf"/>
</dbReference>
<comment type="pathway">
    <text evidence="1 9">Glycan biosynthesis; sucrose metabolism.</text>
</comment>
<dbReference type="Gene3D" id="2.60.120.560">
    <property type="entry name" value="Exo-inulinase, domain 1"/>
    <property type="match status" value="1"/>
</dbReference>